<dbReference type="Proteomes" id="UP000593575">
    <property type="component" value="Unassembled WGS sequence"/>
</dbReference>
<name>A0A7J9J429_9ROSI</name>
<evidence type="ECO:0000313" key="1">
    <source>
        <dbReference type="EMBL" id="MBA0828185.1"/>
    </source>
</evidence>
<sequence>SSHRHFTLLSDAVSVDELAAKAVHKRYKRLVMLPYSPSPGAVVTASSGTRNLLPEQHLVLSYGREDLSVLAMSEDRVKKLKSPKVSPGPTLSKSQIECVVGFLADWMYKCCRSVSFSSLEHPKFRAFLNQVRLPQFQQGSLLGLDWMLIKNFSSREESMVNLTVNSLNGTSLHRKAIFFTGSVPSKYAEEVLLETLTGFNSLIKDFTKELPLFKTVTENALKVAIS</sequence>
<dbReference type="EMBL" id="JABFAE010000005">
    <property type="protein sequence ID" value="MBA0828185.1"/>
    <property type="molecule type" value="Genomic_DNA"/>
</dbReference>
<protein>
    <submittedName>
        <fullName evidence="1">Uncharacterized protein</fullName>
    </submittedName>
</protein>
<reference evidence="1 2" key="1">
    <citation type="journal article" date="2019" name="Genome Biol. Evol.">
        <title>Insights into the evolution of the New World diploid cottons (Gossypium, subgenus Houzingenia) based on genome sequencing.</title>
        <authorList>
            <person name="Grover C.E."/>
            <person name="Arick M.A. 2nd"/>
            <person name="Thrash A."/>
            <person name="Conover J.L."/>
            <person name="Sanders W.S."/>
            <person name="Peterson D.G."/>
            <person name="Frelichowski J.E."/>
            <person name="Scheffler J.A."/>
            <person name="Scheffler B.E."/>
            <person name="Wendel J.F."/>
        </authorList>
    </citation>
    <scope>NUCLEOTIDE SEQUENCE [LARGE SCALE GENOMIC DNA]</scope>
    <source>
        <strain evidence="1">6</strain>
        <tissue evidence="1">Leaf</tissue>
    </source>
</reference>
<feature type="non-terminal residue" evidence="1">
    <location>
        <position position="1"/>
    </location>
</feature>
<dbReference type="AlphaFoldDB" id="A0A7J9J429"/>
<accession>A0A7J9J429</accession>
<gene>
    <name evidence="1" type="ORF">Goarm_012894</name>
</gene>
<evidence type="ECO:0000313" key="2">
    <source>
        <dbReference type="Proteomes" id="UP000593575"/>
    </source>
</evidence>
<comment type="caution">
    <text evidence="1">The sequence shown here is derived from an EMBL/GenBank/DDBJ whole genome shotgun (WGS) entry which is preliminary data.</text>
</comment>
<proteinExistence type="predicted"/>
<keyword evidence="2" id="KW-1185">Reference proteome</keyword>
<organism evidence="1 2">
    <name type="scientific">Gossypium armourianum</name>
    <dbReference type="NCBI Taxonomy" id="34283"/>
    <lineage>
        <taxon>Eukaryota</taxon>
        <taxon>Viridiplantae</taxon>
        <taxon>Streptophyta</taxon>
        <taxon>Embryophyta</taxon>
        <taxon>Tracheophyta</taxon>
        <taxon>Spermatophyta</taxon>
        <taxon>Magnoliopsida</taxon>
        <taxon>eudicotyledons</taxon>
        <taxon>Gunneridae</taxon>
        <taxon>Pentapetalae</taxon>
        <taxon>rosids</taxon>
        <taxon>malvids</taxon>
        <taxon>Malvales</taxon>
        <taxon>Malvaceae</taxon>
        <taxon>Malvoideae</taxon>
        <taxon>Gossypium</taxon>
    </lineage>
</organism>